<evidence type="ECO:0000313" key="4">
    <source>
        <dbReference type="Proteomes" id="UP000259173"/>
    </source>
</evidence>
<proteinExistence type="predicted"/>
<organism evidence="2 3">
    <name type="scientific">Hyphomonas atlantica</name>
    <dbReference type="NCBI Taxonomy" id="1280948"/>
    <lineage>
        <taxon>Bacteria</taxon>
        <taxon>Pseudomonadati</taxon>
        <taxon>Pseudomonadota</taxon>
        <taxon>Alphaproteobacteria</taxon>
        <taxon>Hyphomonadales</taxon>
        <taxon>Hyphomonadaceae</taxon>
        <taxon>Hyphomonas</taxon>
    </lineage>
</organism>
<evidence type="ECO:0000313" key="1">
    <source>
        <dbReference type="EMBL" id="HAE95638.1"/>
    </source>
</evidence>
<sequence>MKVAYLSSQVTQPGSPIRRSDAFEHDYMMRALRPEFAERGMQILDICWDNESADWSRFDAALIGTTWDYWDRPDEFLKTLESIEQQTILHNPASLVRWNSHKSYLKELADRGANLIPTLWIDEMTDARYLQAFDTLQSEKLVFKRQVGAGAAGQHLLSRDDVRPDMPHAMMVQPFVSTIQTEGEYSFIFVEGTLSHALIKRAKKGDYRIQSSYGGQEEAITPAASDLQAARDVLTTLDDVPLYARVDMIRHEDGSLLLMELELIEPYLYPEQGPRLGELMAKAISARIRAR</sequence>
<comment type="caution">
    <text evidence="2">The sequence shown here is derived from an EMBL/GenBank/DDBJ whole genome shotgun (WGS) entry which is preliminary data.</text>
</comment>
<dbReference type="EMBL" id="DMBR01000416">
    <property type="protein sequence ID" value="HAE95638.1"/>
    <property type="molecule type" value="Genomic_DNA"/>
</dbReference>
<dbReference type="RefSeq" id="WP_035555228.1">
    <property type="nucleotide sequence ID" value="NZ_AWFH01000062.1"/>
</dbReference>
<evidence type="ECO:0008006" key="5">
    <source>
        <dbReference type="Google" id="ProtNLM"/>
    </source>
</evidence>
<dbReference type="Proteomes" id="UP000024547">
    <property type="component" value="Unassembled WGS sequence"/>
</dbReference>
<dbReference type="Gene3D" id="3.30.470.20">
    <property type="entry name" value="ATP-grasp fold, B domain"/>
    <property type="match status" value="1"/>
</dbReference>
<reference evidence="2 3" key="1">
    <citation type="journal article" date="2014" name="Antonie Van Leeuwenhoek">
        <title>Hyphomonas beringensis sp. nov. and Hyphomonas chukchiensis sp. nov., isolated from surface seawater of the Bering Sea and Chukchi Sea.</title>
        <authorList>
            <person name="Li C."/>
            <person name="Lai Q."/>
            <person name="Li G."/>
            <person name="Dong C."/>
            <person name="Wang J."/>
            <person name="Liao Y."/>
            <person name="Shao Z."/>
        </authorList>
    </citation>
    <scope>NUCLEOTIDE SEQUENCE [LARGE SCALE GENOMIC DNA]</scope>
    <source>
        <strain evidence="2 3">22II1-22F38</strain>
    </source>
</reference>
<dbReference type="InterPro" id="IPR053191">
    <property type="entry name" value="DcsG_Biosynth_Enzyme"/>
</dbReference>
<dbReference type="GeneID" id="92500923"/>
<dbReference type="PANTHER" id="PTHR39217">
    <property type="match status" value="1"/>
</dbReference>
<gene>
    <name evidence="1" type="ORF">DCG65_13870</name>
    <name evidence="2" type="ORF">HY36_11215</name>
</gene>
<dbReference type="AlphaFoldDB" id="A0A059DXB2"/>
<dbReference type="SUPFAM" id="SSF56059">
    <property type="entry name" value="Glutathione synthetase ATP-binding domain-like"/>
    <property type="match status" value="1"/>
</dbReference>
<dbReference type="PATRIC" id="fig|1280948.3.peg.3363"/>
<evidence type="ECO:0000313" key="3">
    <source>
        <dbReference type="Proteomes" id="UP000024547"/>
    </source>
</evidence>
<dbReference type="Proteomes" id="UP000259173">
    <property type="component" value="Unassembled WGS sequence"/>
</dbReference>
<keyword evidence="3" id="KW-1185">Reference proteome</keyword>
<reference evidence="1 4" key="2">
    <citation type="journal article" date="2018" name="Nat. Biotechnol.">
        <title>A standardized bacterial taxonomy based on genome phylogeny substantially revises the tree of life.</title>
        <authorList>
            <person name="Parks D.H."/>
            <person name="Chuvochina M."/>
            <person name="Waite D.W."/>
            <person name="Rinke C."/>
            <person name="Skarshewski A."/>
            <person name="Chaumeil P.A."/>
            <person name="Hugenholtz P."/>
        </authorList>
    </citation>
    <scope>NUCLEOTIDE SEQUENCE [LARGE SCALE GENOMIC DNA]</scope>
    <source>
        <strain evidence="1">UBA8557</strain>
    </source>
</reference>
<evidence type="ECO:0000313" key="2">
    <source>
        <dbReference type="EMBL" id="KCZ58069.1"/>
    </source>
</evidence>
<dbReference type="EMBL" id="AWFH01000062">
    <property type="protein sequence ID" value="KCZ58069.1"/>
    <property type="molecule type" value="Genomic_DNA"/>
</dbReference>
<name>A0A059DXB2_9PROT</name>
<dbReference type="PANTHER" id="PTHR39217:SF1">
    <property type="entry name" value="GLUTATHIONE SYNTHETASE"/>
    <property type="match status" value="1"/>
</dbReference>
<dbReference type="OrthoDB" id="3373978at2"/>
<protein>
    <recommendedName>
        <fullName evidence="5">Prokaryotic glutathione synthetase ATP-binding domain-containing protein</fullName>
    </recommendedName>
</protein>
<dbReference type="eggNOG" id="COG0189">
    <property type="taxonomic scope" value="Bacteria"/>
</dbReference>
<accession>A0A059DXB2</accession>